<dbReference type="EMBL" id="CP114014">
    <property type="protein sequence ID" value="XAY05444.1"/>
    <property type="molecule type" value="Genomic_DNA"/>
</dbReference>
<reference evidence="2" key="1">
    <citation type="submission" date="2022-12" db="EMBL/GenBank/DDBJ databases">
        <title>Paraconexibacter alkalitolerans sp. nov. and Baekduia alba sp. nov., isolated from soil and emended description of the genera Paraconexibacter (Chun et al., 2020) and Baekduia (An et al., 2020).</title>
        <authorList>
            <person name="Vieira S."/>
            <person name="Huber K.J."/>
            <person name="Geppert A."/>
            <person name="Wolf J."/>
            <person name="Neumann-Schaal M."/>
            <person name="Muesken M."/>
            <person name="Overmann J."/>
        </authorList>
    </citation>
    <scope>NUCLEOTIDE SEQUENCE</scope>
    <source>
        <strain evidence="2">AEG42_29</strain>
    </source>
</reference>
<name>A0AAU7AUR1_9ACTN</name>
<proteinExistence type="predicted"/>
<dbReference type="AlphaFoldDB" id="A0AAU7AUR1"/>
<dbReference type="Gene3D" id="1.10.10.2840">
    <property type="entry name" value="PucR C-terminal helix-turn-helix domain"/>
    <property type="match status" value="1"/>
</dbReference>
<evidence type="ECO:0000313" key="2">
    <source>
        <dbReference type="EMBL" id="XAY05444.1"/>
    </source>
</evidence>
<dbReference type="InterPro" id="IPR025736">
    <property type="entry name" value="PucR_C-HTH_dom"/>
</dbReference>
<dbReference type="Pfam" id="PF13556">
    <property type="entry name" value="HTH_30"/>
    <property type="match status" value="1"/>
</dbReference>
<dbReference type="InterPro" id="IPR051448">
    <property type="entry name" value="CdaR-like_regulators"/>
</dbReference>
<feature type="domain" description="PucR C-terminal helix-turn-helix" evidence="1">
    <location>
        <begin position="354"/>
        <end position="395"/>
    </location>
</feature>
<organism evidence="2">
    <name type="scientific">Paraconexibacter sp. AEG42_29</name>
    <dbReference type="NCBI Taxonomy" id="2997339"/>
    <lineage>
        <taxon>Bacteria</taxon>
        <taxon>Bacillati</taxon>
        <taxon>Actinomycetota</taxon>
        <taxon>Thermoleophilia</taxon>
        <taxon>Solirubrobacterales</taxon>
        <taxon>Paraconexibacteraceae</taxon>
        <taxon>Paraconexibacter</taxon>
    </lineage>
</organism>
<dbReference type="InterPro" id="IPR042070">
    <property type="entry name" value="PucR_C-HTH_sf"/>
</dbReference>
<dbReference type="KEGG" id="parq:DSM112329_02294"/>
<dbReference type="PANTHER" id="PTHR33744:SF1">
    <property type="entry name" value="DNA-BINDING TRANSCRIPTIONAL ACTIVATOR ADER"/>
    <property type="match status" value="1"/>
</dbReference>
<evidence type="ECO:0000259" key="1">
    <source>
        <dbReference type="Pfam" id="PF13556"/>
    </source>
</evidence>
<sequence>MVSAREPDWEQIVGGPGRLGPADRQVLERAAAGFTPQIGAIALAVGAGIAREHRDLVPAGDDVVNAAVVDATHANIGAIVSTLTWAVAPDQLEVPDGALAILDHLAREADALPEMLRMYRLGAAGFLQAWLAHLARQTSDAAQLDRLVRASADHVAGYVDRISELIVRRWTTVVQTAALADRRRDATVRALLAGERVDPVDLDHPVDRAQVVLALRSAAADGPTTAAVVRRLAAVMGDPPALTHEPAPGTVLAWLAPVRPADPAAVRSLVAAVPPGVWCAVAPAIPGLGGLSEGAENVREALGVLQRTHPGGHAAEHADVALVGTLLSDQPRAHRFLRAVLGELADDTARSRQLRETLRAYDQAGGRKSGAAAILGLHEKTVAYRLRNAEASLGGPERAYRADVNAALLLHSVLGASVAGPPEP</sequence>
<dbReference type="PANTHER" id="PTHR33744">
    <property type="entry name" value="CARBOHYDRATE DIACID REGULATOR"/>
    <property type="match status" value="1"/>
</dbReference>
<accession>A0AAU7AUR1</accession>
<protein>
    <recommendedName>
        <fullName evidence="1">PucR C-terminal helix-turn-helix domain-containing protein</fullName>
    </recommendedName>
</protein>
<gene>
    <name evidence="2" type="ORF">DSM112329_02294</name>
</gene>